<gene>
    <name evidence="1" type="ORF">HK413_11890</name>
</gene>
<dbReference type="RefSeq" id="WP_175270279.1">
    <property type="nucleotide sequence ID" value="NZ_JABFCR010000057.1"/>
</dbReference>
<comment type="caution">
    <text evidence="1">The sequence shown here is derived from an EMBL/GenBank/DDBJ whole genome shotgun (WGS) entry which is preliminary data.</text>
</comment>
<evidence type="ECO:0000313" key="2">
    <source>
        <dbReference type="Proteomes" id="UP000566071"/>
    </source>
</evidence>
<dbReference type="EMBL" id="JABFCR010000057">
    <property type="protein sequence ID" value="NNU34605.1"/>
    <property type="molecule type" value="Genomic_DNA"/>
</dbReference>
<evidence type="ECO:0000313" key="1">
    <source>
        <dbReference type="EMBL" id="NNU34605.1"/>
    </source>
</evidence>
<organism evidence="1 2">
    <name type="scientific">Mucilaginibacter humi</name>
    <dbReference type="NCBI Taxonomy" id="2732510"/>
    <lineage>
        <taxon>Bacteria</taxon>
        <taxon>Pseudomonadati</taxon>
        <taxon>Bacteroidota</taxon>
        <taxon>Sphingobacteriia</taxon>
        <taxon>Sphingobacteriales</taxon>
        <taxon>Sphingobacteriaceae</taxon>
        <taxon>Mucilaginibacter</taxon>
    </lineage>
</organism>
<dbReference type="Gene3D" id="2.60.40.1120">
    <property type="entry name" value="Carboxypeptidase-like, regulatory domain"/>
    <property type="match status" value="1"/>
</dbReference>
<sequence length="327" mass="37089">MKHFPGAVNCFSPSDRCDGAGYLHYQRNCKNTKGEKIQSATVFITGTQKMTMTDADGGFTFKGIIPGNYQVVVNMLGYNSIKEDITLKNGPETLNLVLSGKDIALKEVVIAVKKQSKRNMNFFYKYFMGPSYNPDRYKILNPEIIDFVDTDTALTATTSDFLIIENKVLGYRVKYLLKAFVQWYDKNNTYYDGDYIFEPMEGSPAQEYFWAENRKRTYYGSLMHFYRSVYAGTTRKEGFLMYKRNPDNKGVFASVERNPADVEQMVARTDSNYINIKIDPRVNIVYDKEKASQPDEADSGKTKSLAFSLGNKGSLILVVGKVDSRGA</sequence>
<name>A0ABX1W7A6_9SPHI</name>
<protein>
    <submittedName>
        <fullName evidence="1">Carboxypeptidase-like regulatory domain-containing protein</fullName>
    </submittedName>
</protein>
<proteinExistence type="predicted"/>
<dbReference type="SUPFAM" id="SSF49464">
    <property type="entry name" value="Carboxypeptidase regulatory domain-like"/>
    <property type="match status" value="1"/>
</dbReference>
<accession>A0ABX1W7A6</accession>
<dbReference type="InterPro" id="IPR008969">
    <property type="entry name" value="CarboxyPept-like_regulatory"/>
</dbReference>
<dbReference type="Proteomes" id="UP000566071">
    <property type="component" value="Unassembled WGS sequence"/>
</dbReference>
<reference evidence="1 2" key="1">
    <citation type="submission" date="2020-05" db="EMBL/GenBank/DDBJ databases">
        <authorList>
            <person name="Khan S.A."/>
            <person name="Jeon C.O."/>
            <person name="Chun B.H."/>
        </authorList>
    </citation>
    <scope>NUCLEOTIDE SEQUENCE [LARGE SCALE GENOMIC DNA]</scope>
    <source>
        <strain evidence="1 2">S1162</strain>
    </source>
</reference>
<dbReference type="Pfam" id="PF13715">
    <property type="entry name" value="CarbopepD_reg_2"/>
    <property type="match status" value="1"/>
</dbReference>
<keyword evidence="2" id="KW-1185">Reference proteome</keyword>